<feature type="non-terminal residue" evidence="7">
    <location>
        <position position="210"/>
    </location>
</feature>
<evidence type="ECO:0000313" key="7">
    <source>
        <dbReference type="EMBL" id="ODQ61270.1"/>
    </source>
</evidence>
<dbReference type="Proteomes" id="UP000094112">
    <property type="component" value="Unassembled WGS sequence"/>
</dbReference>
<dbReference type="GO" id="GO:0005794">
    <property type="term" value="C:Golgi apparatus"/>
    <property type="evidence" value="ECO:0007669"/>
    <property type="project" value="TreeGrafter"/>
</dbReference>
<sequence>DGVFNNLSAKPDTQPIVDSDKPPTYEEAAADATPPYWETSVMASGFADEVFVDGLPVGNIVNFMWNLMVSSSFQFVGFLLTYILHTSHAAKQGSRAGLGITFISYGYYMIPYGTSTVHENKETNKLEPNNPNDYQTVTTDSDITGTVDNFHSSLSAGVEKATEVKTSSHASFIAYVVIGFGVFIFIKALINYHRAKQMEKVILQPPSNMP</sequence>
<dbReference type="InterPro" id="IPR019325">
    <property type="entry name" value="NEDD4/Bsd2"/>
</dbReference>
<evidence type="ECO:0000256" key="5">
    <source>
        <dbReference type="SAM" id="MobiDB-lite"/>
    </source>
</evidence>
<dbReference type="AlphaFoldDB" id="A0A1E3P7K0"/>
<evidence type="ECO:0000256" key="1">
    <source>
        <dbReference type="ARBA" id="ARBA00004141"/>
    </source>
</evidence>
<evidence type="ECO:0000256" key="4">
    <source>
        <dbReference type="ARBA" id="ARBA00023136"/>
    </source>
</evidence>
<evidence type="ECO:0000256" key="2">
    <source>
        <dbReference type="ARBA" id="ARBA00022692"/>
    </source>
</evidence>
<dbReference type="GO" id="GO:0048471">
    <property type="term" value="C:perinuclear region of cytoplasm"/>
    <property type="evidence" value="ECO:0007669"/>
    <property type="project" value="TreeGrafter"/>
</dbReference>
<dbReference type="GeneID" id="30197883"/>
<dbReference type="STRING" id="683960.A0A1E3P7K0"/>
<dbReference type="RefSeq" id="XP_019040477.1">
    <property type="nucleotide sequence ID" value="XM_019180637.1"/>
</dbReference>
<dbReference type="GO" id="GO:0031398">
    <property type="term" value="P:positive regulation of protein ubiquitination"/>
    <property type="evidence" value="ECO:0007669"/>
    <property type="project" value="TreeGrafter"/>
</dbReference>
<feature type="region of interest" description="Disordered" evidence="5">
    <location>
        <begin position="1"/>
        <end position="27"/>
    </location>
</feature>
<keyword evidence="8" id="KW-1185">Reference proteome</keyword>
<dbReference type="GO" id="GO:0000329">
    <property type="term" value="C:fungal-type vacuole membrane"/>
    <property type="evidence" value="ECO:0007669"/>
    <property type="project" value="EnsemblFungi"/>
</dbReference>
<feature type="transmembrane region" description="Helical" evidence="6">
    <location>
        <begin position="63"/>
        <end position="84"/>
    </location>
</feature>
<dbReference type="EMBL" id="KV454209">
    <property type="protein sequence ID" value="ODQ61270.1"/>
    <property type="molecule type" value="Genomic_DNA"/>
</dbReference>
<protein>
    <recommendedName>
        <fullName evidence="9">Metal homeostatis protein BSD2</fullName>
    </recommendedName>
</protein>
<dbReference type="PANTHER" id="PTHR13396">
    <property type="entry name" value="NEDD4 FAMILY INTERACTING PROTEIN 1/2"/>
    <property type="match status" value="1"/>
</dbReference>
<evidence type="ECO:0000256" key="6">
    <source>
        <dbReference type="SAM" id="Phobius"/>
    </source>
</evidence>
<evidence type="ECO:0000256" key="3">
    <source>
        <dbReference type="ARBA" id="ARBA00022989"/>
    </source>
</evidence>
<dbReference type="GO" id="GO:0006511">
    <property type="term" value="P:ubiquitin-dependent protein catabolic process"/>
    <property type="evidence" value="ECO:0007669"/>
    <property type="project" value="EnsemblFungi"/>
</dbReference>
<feature type="non-terminal residue" evidence="7">
    <location>
        <position position="1"/>
    </location>
</feature>
<name>A0A1E3P7K0_WICAA</name>
<evidence type="ECO:0008006" key="9">
    <source>
        <dbReference type="Google" id="ProtNLM"/>
    </source>
</evidence>
<accession>A0A1E3P7K0</accession>
<evidence type="ECO:0000313" key="8">
    <source>
        <dbReference type="Proteomes" id="UP000094112"/>
    </source>
</evidence>
<keyword evidence="4 6" id="KW-0472">Membrane</keyword>
<comment type="subcellular location">
    <subcellularLocation>
        <location evidence="1">Membrane</location>
        <topology evidence="1">Multi-pass membrane protein</topology>
    </subcellularLocation>
</comment>
<dbReference type="GO" id="GO:0005783">
    <property type="term" value="C:endoplasmic reticulum"/>
    <property type="evidence" value="ECO:0007669"/>
    <property type="project" value="EnsemblFungi"/>
</dbReference>
<proteinExistence type="predicted"/>
<gene>
    <name evidence="7" type="ORF">WICANDRAFT_15232</name>
</gene>
<dbReference type="OrthoDB" id="10003116at2759"/>
<feature type="transmembrane region" description="Helical" evidence="6">
    <location>
        <begin position="96"/>
        <end position="114"/>
    </location>
</feature>
<dbReference type="PANTHER" id="PTHR13396:SF5">
    <property type="entry name" value="NEDD4 FAMILY INTERACTING PROTEIN"/>
    <property type="match status" value="1"/>
</dbReference>
<dbReference type="GO" id="GO:0030001">
    <property type="term" value="P:metal ion transport"/>
    <property type="evidence" value="ECO:0007669"/>
    <property type="project" value="EnsemblFungi"/>
</dbReference>
<dbReference type="GO" id="GO:0006623">
    <property type="term" value="P:protein targeting to vacuole"/>
    <property type="evidence" value="ECO:0007669"/>
    <property type="project" value="EnsemblFungi"/>
</dbReference>
<reference evidence="7 8" key="1">
    <citation type="journal article" date="2016" name="Proc. Natl. Acad. Sci. U.S.A.">
        <title>Comparative genomics of biotechnologically important yeasts.</title>
        <authorList>
            <person name="Riley R."/>
            <person name="Haridas S."/>
            <person name="Wolfe K.H."/>
            <person name="Lopes M.R."/>
            <person name="Hittinger C.T."/>
            <person name="Goeker M."/>
            <person name="Salamov A.A."/>
            <person name="Wisecaver J.H."/>
            <person name="Long T.M."/>
            <person name="Calvey C.H."/>
            <person name="Aerts A.L."/>
            <person name="Barry K.W."/>
            <person name="Choi C."/>
            <person name="Clum A."/>
            <person name="Coughlan A.Y."/>
            <person name="Deshpande S."/>
            <person name="Douglass A.P."/>
            <person name="Hanson S.J."/>
            <person name="Klenk H.-P."/>
            <person name="LaButti K.M."/>
            <person name="Lapidus A."/>
            <person name="Lindquist E.A."/>
            <person name="Lipzen A.M."/>
            <person name="Meier-Kolthoff J.P."/>
            <person name="Ohm R.A."/>
            <person name="Otillar R.P."/>
            <person name="Pangilinan J.L."/>
            <person name="Peng Y."/>
            <person name="Rokas A."/>
            <person name="Rosa C.A."/>
            <person name="Scheuner C."/>
            <person name="Sibirny A.A."/>
            <person name="Slot J.C."/>
            <person name="Stielow J.B."/>
            <person name="Sun H."/>
            <person name="Kurtzman C.P."/>
            <person name="Blackwell M."/>
            <person name="Grigoriev I.V."/>
            <person name="Jeffries T.W."/>
        </authorList>
    </citation>
    <scope>NUCLEOTIDE SEQUENCE [LARGE SCALE GENOMIC DNA]</scope>
    <source>
        <strain evidence="8">ATCC 58044 / CBS 1984 / NCYC 433 / NRRL Y-366-8</strain>
    </source>
</reference>
<keyword evidence="2 6" id="KW-0812">Transmembrane</keyword>
<keyword evidence="3 6" id="KW-1133">Transmembrane helix</keyword>
<dbReference type="Pfam" id="PF10176">
    <property type="entry name" value="NEDD4_Bsd2"/>
    <property type="match status" value="1"/>
</dbReference>
<feature type="transmembrane region" description="Helical" evidence="6">
    <location>
        <begin position="172"/>
        <end position="190"/>
    </location>
</feature>
<organism evidence="7 8">
    <name type="scientific">Wickerhamomyces anomalus (strain ATCC 58044 / CBS 1984 / NCYC 433 / NRRL Y-366-8)</name>
    <name type="common">Yeast</name>
    <name type="synonym">Hansenula anomala</name>
    <dbReference type="NCBI Taxonomy" id="683960"/>
    <lineage>
        <taxon>Eukaryota</taxon>
        <taxon>Fungi</taxon>
        <taxon>Dikarya</taxon>
        <taxon>Ascomycota</taxon>
        <taxon>Saccharomycotina</taxon>
        <taxon>Saccharomycetes</taxon>
        <taxon>Phaffomycetales</taxon>
        <taxon>Wickerhamomycetaceae</taxon>
        <taxon>Wickerhamomyces</taxon>
    </lineage>
</organism>
<dbReference type="CDD" id="cd22212">
    <property type="entry name" value="NDFIP-like"/>
    <property type="match status" value="1"/>
</dbReference>